<reference evidence="3" key="4">
    <citation type="submission" date="2023-02" db="EMBL/GenBank/DDBJ databases">
        <authorList>
            <person name="Sun Q."/>
            <person name="Mori K."/>
        </authorList>
    </citation>
    <scope>NUCLEOTIDE SEQUENCE</scope>
    <source>
        <strain evidence="3">NBRC 114545</strain>
    </source>
</reference>
<keyword evidence="4" id="KW-1185">Reference proteome</keyword>
<dbReference type="GO" id="GO:0005737">
    <property type="term" value="C:cytoplasm"/>
    <property type="evidence" value="ECO:0007669"/>
    <property type="project" value="TreeGrafter"/>
</dbReference>
<dbReference type="PANTHER" id="PTHR18952:SF270">
    <property type="entry name" value="CARBONIC ANHYDRASE"/>
    <property type="match status" value="1"/>
</dbReference>
<dbReference type="EMBL" id="BSUW01000001">
    <property type="protein sequence ID" value="GMA71658.1"/>
    <property type="molecule type" value="Genomic_DNA"/>
</dbReference>
<dbReference type="Gene3D" id="3.10.200.10">
    <property type="entry name" value="Alpha carbonic anhydrase"/>
    <property type="match status" value="1"/>
</dbReference>
<reference evidence="2 4" key="1">
    <citation type="journal article" date="2012" name="Int. J. Syst. Evol. Microbiol.">
        <title>Characterization of Tetragenococcus strains from sugar thick juice reveals a novel species, Tetragenococcus osmophilus sp. nov., and divides Tetragenococcus halophilus into two subspecies, T. halophilus subsp. halophilus subsp. nov. and T. halophilus subsp. flandriensis subsp. nov.</title>
        <authorList>
            <person name="Juste A."/>
            <person name="Van Trappen S."/>
            <person name="Verreth C."/>
            <person name="Cleenwerck I."/>
            <person name="De Vos P."/>
            <person name="Lievens B."/>
            <person name="Willems K.A."/>
        </authorList>
    </citation>
    <scope>NUCLEOTIDE SEQUENCE [LARGE SCALE GENOMIC DNA]</scope>
    <source>
        <strain evidence="2 4">JCM 31126</strain>
    </source>
</reference>
<dbReference type="AlphaFoldDB" id="A0AA37XJF3"/>
<proteinExistence type="predicted"/>
<dbReference type="SUPFAM" id="SSF51069">
    <property type="entry name" value="Carbonic anhydrase"/>
    <property type="match status" value="1"/>
</dbReference>
<dbReference type="SMART" id="SM01057">
    <property type="entry name" value="Carb_anhydrase"/>
    <property type="match status" value="1"/>
</dbReference>
<dbReference type="KEGG" id="too:C7K38_09510"/>
<reference evidence="3 5" key="2">
    <citation type="journal article" date="2014" name="Int. J. Syst. Evol. Microbiol.">
        <title>Complete genome sequence of Corynebacterium casei LMG S-19264T (=DSM 44701T), isolated from a smear-ripened cheese.</title>
        <authorList>
            <consortium name="US DOE Joint Genome Institute (JGI-PGF)"/>
            <person name="Walter F."/>
            <person name="Albersmeier A."/>
            <person name="Kalinowski J."/>
            <person name="Ruckert C."/>
        </authorList>
    </citation>
    <scope>NUCLEOTIDE SEQUENCE [LARGE SCALE GENOMIC DNA]</scope>
    <source>
        <strain evidence="3 5">NBRC 114545</strain>
    </source>
</reference>
<evidence type="ECO:0000313" key="4">
    <source>
        <dbReference type="Proteomes" id="UP000268310"/>
    </source>
</evidence>
<dbReference type="InterPro" id="IPR023561">
    <property type="entry name" value="Carbonic_anhydrase_a-class"/>
</dbReference>
<evidence type="ECO:0000313" key="5">
    <source>
        <dbReference type="Proteomes" id="UP001157039"/>
    </source>
</evidence>
<dbReference type="EMBL" id="CP027783">
    <property type="protein sequence ID" value="AYW48581.1"/>
    <property type="molecule type" value="Genomic_DNA"/>
</dbReference>
<organism evidence="3 5">
    <name type="scientific">Tetragenococcus osmophilus</name>
    <dbReference type="NCBI Taxonomy" id="526944"/>
    <lineage>
        <taxon>Bacteria</taxon>
        <taxon>Bacillati</taxon>
        <taxon>Bacillota</taxon>
        <taxon>Bacilli</taxon>
        <taxon>Lactobacillales</taxon>
        <taxon>Enterococcaceae</taxon>
        <taxon>Tetragenococcus</taxon>
    </lineage>
</organism>
<dbReference type="Proteomes" id="UP000268310">
    <property type="component" value="Chromosome"/>
</dbReference>
<dbReference type="InterPro" id="IPR041891">
    <property type="entry name" value="Alpha_CA_prokaryot-like"/>
</dbReference>
<dbReference type="Proteomes" id="UP001157039">
    <property type="component" value="Unassembled WGS sequence"/>
</dbReference>
<sequence>MTRIWSYTGENGPEFWPELSQEFYEAAQFPLQSPISLSYEETQPLYKNLTFHYEKQTFSIKNVNDTIHFEPVNTISFVDFLHDRYYLTDIHFHMPSEHIIANEQTSLEFHLVHKNNYGDPLVCAVLFYLTKEPAPSWAEDNNELLFDPSLFLPMNASYFHYEGSLTTPPTDGPVKWFVFDQKNPMSSSLMERFKTDLLPNNRPLQDKKQRLIYYKK</sequence>
<reference evidence="2" key="3">
    <citation type="submission" date="2018-03" db="EMBL/GenBank/DDBJ databases">
        <authorList>
            <person name="Jeon C.O."/>
        </authorList>
    </citation>
    <scope>NUCLEOTIDE SEQUENCE</scope>
    <source>
        <strain evidence="2">JCM 31126</strain>
    </source>
</reference>
<dbReference type="PANTHER" id="PTHR18952">
    <property type="entry name" value="CARBONIC ANHYDRASE"/>
    <property type="match status" value="1"/>
</dbReference>
<dbReference type="Pfam" id="PF00194">
    <property type="entry name" value="Carb_anhydrase"/>
    <property type="match status" value="2"/>
</dbReference>
<protein>
    <submittedName>
        <fullName evidence="3">Carbonic anhydrase</fullName>
    </submittedName>
</protein>
<dbReference type="PROSITE" id="PS51144">
    <property type="entry name" value="ALPHA_CA_2"/>
    <property type="match status" value="1"/>
</dbReference>
<dbReference type="RefSeq" id="WP_123936367.1">
    <property type="nucleotide sequence ID" value="NZ_BSUW01000001.1"/>
</dbReference>
<gene>
    <name evidence="2" type="ORF">C7K38_09510</name>
    <name evidence="3" type="ORF">GCM10025885_07070</name>
</gene>
<feature type="domain" description="Alpha-carbonic anhydrase" evidence="1">
    <location>
        <begin position="3"/>
        <end position="216"/>
    </location>
</feature>
<dbReference type="CDD" id="cd03124">
    <property type="entry name" value="alpha_CA_prokaryotic_like"/>
    <property type="match status" value="1"/>
</dbReference>
<dbReference type="InterPro" id="IPR001148">
    <property type="entry name" value="CA_dom"/>
</dbReference>
<dbReference type="GO" id="GO:0008270">
    <property type="term" value="F:zinc ion binding"/>
    <property type="evidence" value="ECO:0007669"/>
    <property type="project" value="InterPro"/>
</dbReference>
<accession>A0AA37XJF3</accession>
<evidence type="ECO:0000259" key="1">
    <source>
        <dbReference type="PROSITE" id="PS51144"/>
    </source>
</evidence>
<name>A0AA37XJF3_9ENTE</name>
<evidence type="ECO:0000313" key="3">
    <source>
        <dbReference type="EMBL" id="GMA71658.1"/>
    </source>
</evidence>
<dbReference type="InterPro" id="IPR036398">
    <property type="entry name" value="CA_dom_sf"/>
</dbReference>
<evidence type="ECO:0000313" key="2">
    <source>
        <dbReference type="EMBL" id="AYW48581.1"/>
    </source>
</evidence>
<dbReference type="GO" id="GO:0004089">
    <property type="term" value="F:carbonate dehydratase activity"/>
    <property type="evidence" value="ECO:0007669"/>
    <property type="project" value="InterPro"/>
</dbReference>